<gene>
    <name evidence="3" type="ORF">FISHEDRAFT_19230</name>
</gene>
<organism evidence="3 4">
    <name type="scientific">Fistulina hepatica ATCC 64428</name>
    <dbReference type="NCBI Taxonomy" id="1128425"/>
    <lineage>
        <taxon>Eukaryota</taxon>
        <taxon>Fungi</taxon>
        <taxon>Dikarya</taxon>
        <taxon>Basidiomycota</taxon>
        <taxon>Agaricomycotina</taxon>
        <taxon>Agaricomycetes</taxon>
        <taxon>Agaricomycetidae</taxon>
        <taxon>Agaricales</taxon>
        <taxon>Fistulinaceae</taxon>
        <taxon>Fistulina</taxon>
    </lineage>
</organism>
<dbReference type="PROSITE" id="PS51021">
    <property type="entry name" value="BAR"/>
    <property type="match status" value="1"/>
</dbReference>
<dbReference type="OrthoDB" id="10263741at2759"/>
<sequence>WAGEVISSREKTELSDEFRQLEMDIELRREGTKRLQAAADVFYHTLSKKKECEALDDPDKLLPIDALGIAQITHGEAYDSAYGSALVTLGRAHCKIATQQDTFAMTFQDTYLKSHSTFLDEIKEYDVQRKKLESRRLSYDAAITKFEKHKNSRKEKAKREVEEEMERAQFRYEETCEDVRAHMHSVQESEVSQLRELTALLDNEIKFVRQWLNVLEDARSDWP</sequence>
<evidence type="ECO:0000256" key="1">
    <source>
        <dbReference type="SAM" id="Coils"/>
    </source>
</evidence>
<feature type="non-terminal residue" evidence="3">
    <location>
        <position position="223"/>
    </location>
</feature>
<feature type="domain" description="BAR" evidence="2">
    <location>
        <begin position="3"/>
        <end position="223"/>
    </location>
</feature>
<dbReference type="Proteomes" id="UP000054144">
    <property type="component" value="Unassembled WGS sequence"/>
</dbReference>
<dbReference type="EMBL" id="KN881832">
    <property type="protein sequence ID" value="KIY48610.1"/>
    <property type="molecule type" value="Genomic_DNA"/>
</dbReference>
<dbReference type="Gene3D" id="1.20.1270.60">
    <property type="entry name" value="Arfaptin homology (AH) domain/BAR domain"/>
    <property type="match status" value="1"/>
</dbReference>
<dbReference type="GO" id="GO:0005737">
    <property type="term" value="C:cytoplasm"/>
    <property type="evidence" value="ECO:0007669"/>
    <property type="project" value="InterPro"/>
</dbReference>
<dbReference type="SUPFAM" id="SSF103657">
    <property type="entry name" value="BAR/IMD domain-like"/>
    <property type="match status" value="1"/>
</dbReference>
<dbReference type="Pfam" id="PF03114">
    <property type="entry name" value="BAR"/>
    <property type="match status" value="1"/>
</dbReference>
<evidence type="ECO:0000313" key="3">
    <source>
        <dbReference type="EMBL" id="KIY48610.1"/>
    </source>
</evidence>
<evidence type="ECO:0000259" key="2">
    <source>
        <dbReference type="PROSITE" id="PS51021"/>
    </source>
</evidence>
<dbReference type="SMART" id="SM00721">
    <property type="entry name" value="BAR"/>
    <property type="match status" value="1"/>
</dbReference>
<dbReference type="AlphaFoldDB" id="A0A0D7AD43"/>
<accession>A0A0D7AD43</accession>
<dbReference type="InterPro" id="IPR004148">
    <property type="entry name" value="BAR_dom"/>
</dbReference>
<keyword evidence="1" id="KW-0175">Coiled coil</keyword>
<feature type="coiled-coil region" evidence="1">
    <location>
        <begin position="147"/>
        <end position="178"/>
    </location>
</feature>
<dbReference type="InterPro" id="IPR027267">
    <property type="entry name" value="AH/BAR_dom_sf"/>
</dbReference>
<proteinExistence type="predicted"/>
<keyword evidence="4" id="KW-1185">Reference proteome</keyword>
<reference evidence="3 4" key="1">
    <citation type="journal article" date="2015" name="Fungal Genet. Biol.">
        <title>Evolution of novel wood decay mechanisms in Agaricales revealed by the genome sequences of Fistulina hepatica and Cylindrobasidium torrendii.</title>
        <authorList>
            <person name="Floudas D."/>
            <person name="Held B.W."/>
            <person name="Riley R."/>
            <person name="Nagy L.G."/>
            <person name="Koehler G."/>
            <person name="Ransdell A.S."/>
            <person name="Younus H."/>
            <person name="Chow J."/>
            <person name="Chiniquy J."/>
            <person name="Lipzen A."/>
            <person name="Tritt A."/>
            <person name="Sun H."/>
            <person name="Haridas S."/>
            <person name="LaButti K."/>
            <person name="Ohm R.A."/>
            <person name="Kues U."/>
            <person name="Blanchette R.A."/>
            <person name="Grigoriev I.V."/>
            <person name="Minto R.E."/>
            <person name="Hibbett D.S."/>
        </authorList>
    </citation>
    <scope>NUCLEOTIDE SEQUENCE [LARGE SCALE GENOMIC DNA]</scope>
    <source>
        <strain evidence="3 4">ATCC 64428</strain>
    </source>
</reference>
<protein>
    <submittedName>
        <fullName evidence="3">BAR-domain-containing protein</fullName>
    </submittedName>
</protein>
<feature type="non-terminal residue" evidence="3">
    <location>
        <position position="1"/>
    </location>
</feature>
<name>A0A0D7AD43_9AGAR</name>
<evidence type="ECO:0000313" key="4">
    <source>
        <dbReference type="Proteomes" id="UP000054144"/>
    </source>
</evidence>